<dbReference type="Pfam" id="PF01741">
    <property type="entry name" value="MscL"/>
    <property type="match status" value="2"/>
</dbReference>
<organism evidence="6 7">
    <name type="scientific">Treponema rectale</name>
    <dbReference type="NCBI Taxonomy" id="744512"/>
    <lineage>
        <taxon>Bacteria</taxon>
        <taxon>Pseudomonadati</taxon>
        <taxon>Spirochaetota</taxon>
        <taxon>Spirochaetia</taxon>
        <taxon>Spirochaetales</taxon>
        <taxon>Treponemataceae</taxon>
        <taxon>Treponema</taxon>
    </lineage>
</organism>
<keyword evidence="3 5" id="KW-1133">Transmembrane helix</keyword>
<dbReference type="GO" id="GO:0008381">
    <property type="term" value="F:mechanosensitive monoatomic ion channel activity"/>
    <property type="evidence" value="ECO:0007669"/>
    <property type="project" value="TreeGrafter"/>
</dbReference>
<comment type="subcellular location">
    <subcellularLocation>
        <location evidence="1">Membrane</location>
        <topology evidence="1">Multi-pass membrane protein</topology>
    </subcellularLocation>
</comment>
<sequence length="211" mass="23143">MTEEEKLAKKEAKKAKGKNLIAEFKKFITRGNILDMSVGVIMGSAFNAIVTALTKILLSVATWAVPGGLNGLITVLPAVNDAQRGAGFLVDGVTKHFQTFTTAEVNERVIQFAANQGVTDLTVGDATFLQWKSSMLSNYTLHGTTYAYNMSAVIDWGTFINAIISFLIIALTLFVIVKTFTSLQAKRKLFEEQLASKFKKPEPTEEETKPE</sequence>
<dbReference type="KEGG" id="trc:DYE49_01185"/>
<dbReference type="EMBL" id="CP031517">
    <property type="protein sequence ID" value="QOS39141.1"/>
    <property type="molecule type" value="Genomic_DNA"/>
</dbReference>
<evidence type="ECO:0000313" key="6">
    <source>
        <dbReference type="EMBL" id="QOS39141.1"/>
    </source>
</evidence>
<evidence type="ECO:0000313" key="7">
    <source>
        <dbReference type="Proteomes" id="UP000593591"/>
    </source>
</evidence>
<dbReference type="AlphaFoldDB" id="A0A7M1XK25"/>
<evidence type="ECO:0000256" key="1">
    <source>
        <dbReference type="ARBA" id="ARBA00004141"/>
    </source>
</evidence>
<feature type="transmembrane region" description="Helical" evidence="5">
    <location>
        <begin position="156"/>
        <end position="177"/>
    </location>
</feature>
<dbReference type="InterPro" id="IPR037673">
    <property type="entry name" value="MSC/AndL"/>
</dbReference>
<dbReference type="InterPro" id="IPR036019">
    <property type="entry name" value="MscL_channel"/>
</dbReference>
<dbReference type="Gene3D" id="1.10.1200.120">
    <property type="entry name" value="Large-conductance mechanosensitive channel, MscL, domain 1"/>
    <property type="match status" value="1"/>
</dbReference>
<keyword evidence="4 5" id="KW-0472">Membrane</keyword>
<accession>A0A7M1XK25</accession>
<evidence type="ECO:0000256" key="2">
    <source>
        <dbReference type="ARBA" id="ARBA00022692"/>
    </source>
</evidence>
<reference evidence="6 7" key="1">
    <citation type="submission" date="2018-08" db="EMBL/GenBank/DDBJ databases">
        <title>The first complete genome of Treponema rectale (CHPAT), a commensal spirochete of the bovine rectum.</title>
        <authorList>
            <person name="Staton G.J."/>
            <person name="Clegg S.R."/>
            <person name="Carter S.D."/>
            <person name="Radford A.D."/>
            <person name="Darby A."/>
            <person name="Hall N."/>
            <person name="Birtles R.J."/>
            <person name="Evans N.J."/>
        </authorList>
    </citation>
    <scope>NUCLEOTIDE SEQUENCE [LARGE SCALE GENOMIC DNA]</scope>
    <source>
        <strain evidence="6 7">CHPA</strain>
    </source>
</reference>
<evidence type="ECO:0000256" key="5">
    <source>
        <dbReference type="SAM" id="Phobius"/>
    </source>
</evidence>
<dbReference type="GO" id="GO:0016020">
    <property type="term" value="C:membrane"/>
    <property type="evidence" value="ECO:0007669"/>
    <property type="project" value="UniProtKB-SubCell"/>
</dbReference>
<gene>
    <name evidence="6" type="ORF">DYE49_01185</name>
</gene>
<keyword evidence="2 5" id="KW-0812">Transmembrane</keyword>
<name>A0A7M1XK25_9SPIR</name>
<dbReference type="PANTHER" id="PTHR30266">
    <property type="entry name" value="MECHANOSENSITIVE CHANNEL MSCL"/>
    <property type="match status" value="1"/>
</dbReference>
<evidence type="ECO:0000256" key="3">
    <source>
        <dbReference type="ARBA" id="ARBA00022989"/>
    </source>
</evidence>
<dbReference type="PANTHER" id="PTHR30266:SF2">
    <property type="entry name" value="LARGE-CONDUCTANCE MECHANOSENSITIVE CHANNEL"/>
    <property type="match status" value="1"/>
</dbReference>
<dbReference type="SUPFAM" id="SSF81330">
    <property type="entry name" value="Gated mechanosensitive channel"/>
    <property type="match status" value="2"/>
</dbReference>
<dbReference type="Proteomes" id="UP000593591">
    <property type="component" value="Chromosome"/>
</dbReference>
<evidence type="ECO:0000256" key="4">
    <source>
        <dbReference type="ARBA" id="ARBA00023136"/>
    </source>
</evidence>
<protein>
    <submittedName>
        <fullName evidence="6">MscL family protein</fullName>
    </submittedName>
</protein>
<proteinExistence type="predicted"/>